<dbReference type="CDD" id="cd03801">
    <property type="entry name" value="GT4_PimA-like"/>
    <property type="match status" value="1"/>
</dbReference>
<evidence type="ECO:0000259" key="2">
    <source>
        <dbReference type="Pfam" id="PF00534"/>
    </source>
</evidence>
<keyword evidence="1" id="KW-0808">Transferase</keyword>
<dbReference type="Pfam" id="PF00534">
    <property type="entry name" value="Glycos_transf_1"/>
    <property type="match status" value="1"/>
</dbReference>
<dbReference type="PANTHER" id="PTHR46401">
    <property type="entry name" value="GLYCOSYLTRANSFERASE WBBK-RELATED"/>
    <property type="match status" value="1"/>
</dbReference>
<proteinExistence type="predicted"/>
<evidence type="ECO:0000313" key="3">
    <source>
        <dbReference type="EMBL" id="GAA4448255.1"/>
    </source>
</evidence>
<dbReference type="RefSeq" id="WP_344821484.1">
    <property type="nucleotide sequence ID" value="NZ_BAABEZ010000001.1"/>
</dbReference>
<dbReference type="PANTHER" id="PTHR46401:SF2">
    <property type="entry name" value="GLYCOSYLTRANSFERASE WBBK-RELATED"/>
    <property type="match status" value="1"/>
</dbReference>
<gene>
    <name evidence="3" type="ORF">GCM10023092_00480</name>
</gene>
<dbReference type="SUPFAM" id="SSF53756">
    <property type="entry name" value="UDP-Glycosyltransferase/glycogen phosphorylase"/>
    <property type="match status" value="1"/>
</dbReference>
<sequence>MKVLFISRATLYKVTGGDTIQVIKTAEELRKLGVTVDIVLSDQKNIDYAQYDLLHFFNIIRPSDMLYHIQQSKKPFVVSSIYLLYEDFEKNAQIKSPKDVVMRLLNASQKEYLKVIARRIINRETIVSPRYLVWGHKKSIRYILKHTALLLPNSENEYRRLKKDFPEAGGYAVIPNAADPGFFNCTQEDIDRKDPKMVMCVARIEGRKNQLNVIRALKDTDFQLYIVGKAAPNHQKYLEQCRQEAGPNVHFMDFVDKTTLRDLFRKAKVHILPSWFETTGLSTLEAMFCGCNVVITKYGDTLDYFKSRNTFVCEPDDARSIKDSITQAAAFPNKMEYFEQEIKDYCWMNTGIQTLNAYKKTLGI</sequence>
<dbReference type="InterPro" id="IPR001296">
    <property type="entry name" value="Glyco_trans_1"/>
</dbReference>
<keyword evidence="4" id="KW-1185">Reference proteome</keyword>
<comment type="caution">
    <text evidence="3">The sequence shown here is derived from an EMBL/GenBank/DDBJ whole genome shotgun (WGS) entry which is preliminary data.</text>
</comment>
<feature type="domain" description="Glycosyl transferase family 1" evidence="2">
    <location>
        <begin position="192"/>
        <end position="342"/>
    </location>
</feature>
<organism evidence="3 4">
    <name type="scientific">Rurimicrobium arvi</name>
    <dbReference type="NCBI Taxonomy" id="2049916"/>
    <lineage>
        <taxon>Bacteria</taxon>
        <taxon>Pseudomonadati</taxon>
        <taxon>Bacteroidota</taxon>
        <taxon>Chitinophagia</taxon>
        <taxon>Chitinophagales</taxon>
        <taxon>Chitinophagaceae</taxon>
        <taxon>Rurimicrobium</taxon>
    </lineage>
</organism>
<dbReference type="Gene3D" id="3.40.50.2000">
    <property type="entry name" value="Glycogen Phosphorylase B"/>
    <property type="match status" value="2"/>
</dbReference>
<dbReference type="Proteomes" id="UP001501410">
    <property type="component" value="Unassembled WGS sequence"/>
</dbReference>
<name>A0ABP8MDQ7_9BACT</name>
<accession>A0ABP8MDQ7</accession>
<dbReference type="EMBL" id="BAABEZ010000001">
    <property type="protein sequence ID" value="GAA4448255.1"/>
    <property type="molecule type" value="Genomic_DNA"/>
</dbReference>
<protein>
    <submittedName>
        <fullName evidence="3">Glycosyltransferase</fullName>
    </submittedName>
</protein>
<reference evidence="4" key="1">
    <citation type="journal article" date="2019" name="Int. J. Syst. Evol. Microbiol.">
        <title>The Global Catalogue of Microorganisms (GCM) 10K type strain sequencing project: providing services to taxonomists for standard genome sequencing and annotation.</title>
        <authorList>
            <consortium name="The Broad Institute Genomics Platform"/>
            <consortium name="The Broad Institute Genome Sequencing Center for Infectious Disease"/>
            <person name="Wu L."/>
            <person name="Ma J."/>
        </authorList>
    </citation>
    <scope>NUCLEOTIDE SEQUENCE [LARGE SCALE GENOMIC DNA]</scope>
    <source>
        <strain evidence="4">JCM 31921</strain>
    </source>
</reference>
<evidence type="ECO:0000313" key="4">
    <source>
        <dbReference type="Proteomes" id="UP001501410"/>
    </source>
</evidence>
<evidence type="ECO:0000256" key="1">
    <source>
        <dbReference type="ARBA" id="ARBA00022679"/>
    </source>
</evidence>